<dbReference type="Proteomes" id="UP000294856">
    <property type="component" value="Unassembled WGS sequence"/>
</dbReference>
<dbReference type="SUPFAM" id="SSF54637">
    <property type="entry name" value="Thioesterase/thiol ester dehydrase-isomerase"/>
    <property type="match status" value="1"/>
</dbReference>
<dbReference type="NCBIfam" id="TIGR00369">
    <property type="entry name" value="unchar_dom_1"/>
    <property type="match status" value="1"/>
</dbReference>
<dbReference type="CDD" id="cd03443">
    <property type="entry name" value="PaaI_thioesterase"/>
    <property type="match status" value="1"/>
</dbReference>
<dbReference type="InterPro" id="IPR039298">
    <property type="entry name" value="ACOT13"/>
</dbReference>
<comment type="similarity">
    <text evidence="1">Belongs to the thioesterase PaaI family.</text>
</comment>
<evidence type="ECO:0000259" key="3">
    <source>
        <dbReference type="Pfam" id="PF03061"/>
    </source>
</evidence>
<dbReference type="RefSeq" id="WP_067448833.1">
    <property type="nucleotide sequence ID" value="NZ_SMFR01000001.1"/>
</dbReference>
<evidence type="ECO:0000313" key="5">
    <source>
        <dbReference type="Proteomes" id="UP000294856"/>
    </source>
</evidence>
<dbReference type="InterPro" id="IPR003736">
    <property type="entry name" value="PAAI_dom"/>
</dbReference>
<comment type="caution">
    <text evidence="4">The sequence shown here is derived from an EMBL/GenBank/DDBJ whole genome shotgun (WGS) entry which is preliminary data.</text>
</comment>
<dbReference type="PANTHER" id="PTHR21660:SF1">
    <property type="entry name" value="ACYL-COENZYME A THIOESTERASE 13"/>
    <property type="match status" value="1"/>
</dbReference>
<dbReference type="STRING" id="1210063.GCA_001612665_02133"/>
<keyword evidence="2" id="KW-0378">Hydrolase</keyword>
<accession>A0A4R1FW65</accession>
<evidence type="ECO:0000256" key="1">
    <source>
        <dbReference type="ARBA" id="ARBA00008324"/>
    </source>
</evidence>
<dbReference type="GO" id="GO:0047617">
    <property type="term" value="F:fatty acyl-CoA hydrolase activity"/>
    <property type="evidence" value="ECO:0007669"/>
    <property type="project" value="InterPro"/>
</dbReference>
<dbReference type="InterPro" id="IPR029069">
    <property type="entry name" value="HotDog_dom_sf"/>
</dbReference>
<dbReference type="PANTHER" id="PTHR21660">
    <property type="entry name" value="THIOESTERASE SUPERFAMILY MEMBER-RELATED"/>
    <property type="match status" value="1"/>
</dbReference>
<evidence type="ECO:0000256" key="2">
    <source>
        <dbReference type="ARBA" id="ARBA00022801"/>
    </source>
</evidence>
<dbReference type="AlphaFoldDB" id="A0A4R1FW65"/>
<feature type="domain" description="Thioesterase" evidence="3">
    <location>
        <begin position="49"/>
        <end position="125"/>
    </location>
</feature>
<name>A0A4R1FW65_9NOCA</name>
<dbReference type="Gene3D" id="3.10.129.10">
    <property type="entry name" value="Hotdog Thioesterase"/>
    <property type="match status" value="1"/>
</dbReference>
<reference evidence="4 5" key="1">
    <citation type="submission" date="2019-03" db="EMBL/GenBank/DDBJ databases">
        <title>Genomic Encyclopedia of Type Strains, Phase IV (KMG-IV): sequencing the most valuable type-strain genomes for metagenomic binning, comparative biology and taxonomic classification.</title>
        <authorList>
            <person name="Goeker M."/>
        </authorList>
    </citation>
    <scope>NUCLEOTIDE SEQUENCE [LARGE SCALE GENOMIC DNA]</scope>
    <source>
        <strain evidence="4 5">DSM 44684</strain>
    </source>
</reference>
<organism evidence="4 5">
    <name type="scientific">Nocardia alba</name>
    <dbReference type="NCBI Taxonomy" id="225051"/>
    <lineage>
        <taxon>Bacteria</taxon>
        <taxon>Bacillati</taxon>
        <taxon>Actinomycetota</taxon>
        <taxon>Actinomycetes</taxon>
        <taxon>Mycobacteriales</taxon>
        <taxon>Nocardiaceae</taxon>
        <taxon>Nocardia</taxon>
    </lineage>
</organism>
<keyword evidence="5" id="KW-1185">Reference proteome</keyword>
<evidence type="ECO:0000313" key="4">
    <source>
        <dbReference type="EMBL" id="TCJ99143.1"/>
    </source>
</evidence>
<dbReference type="EMBL" id="SMFR01000001">
    <property type="protein sequence ID" value="TCJ99143.1"/>
    <property type="molecule type" value="Genomic_DNA"/>
</dbReference>
<gene>
    <name evidence="4" type="ORF">DFR71_0115</name>
</gene>
<proteinExistence type="inferred from homology"/>
<sequence>MNPLAQQWIDEAVLGSPVAQSLGVRLMTAKPDEIILAMKFDAHLSTTPGVIHGGVVATLIDIAGAAASASGVTAQTATGGATSQLAVHYLAPAVDELTAEATVVNRTRSSTLTHVRVVDDNGSLIATGEVTSRIFHR</sequence>
<protein>
    <submittedName>
        <fullName evidence="4">Uncharacterized protein (TIGR00369 family)</fullName>
    </submittedName>
</protein>
<dbReference type="InterPro" id="IPR006683">
    <property type="entry name" value="Thioestr_dom"/>
</dbReference>
<dbReference type="Pfam" id="PF03061">
    <property type="entry name" value="4HBT"/>
    <property type="match status" value="1"/>
</dbReference>